<proteinExistence type="predicted"/>
<name>A0ACB8DG94_DERSI</name>
<dbReference type="Proteomes" id="UP000821865">
    <property type="component" value="Chromosome 2"/>
</dbReference>
<comment type="caution">
    <text evidence="1">The sequence shown here is derived from an EMBL/GenBank/DDBJ whole genome shotgun (WGS) entry which is preliminary data.</text>
</comment>
<accession>A0ACB8DG94</accession>
<sequence length="107" mass="12297">MLPAPVSRQDEEDNWIPVSYRRTKPNHAKDTATPSSGAPRKHEHTIILRLKQPCRIMDEQFMRLDITRHISAHLSLSEGDPMPEFSVRYLSQSNQLAVDATVVQRYS</sequence>
<organism evidence="1 2">
    <name type="scientific">Dermacentor silvarum</name>
    <name type="common">Tick</name>
    <dbReference type="NCBI Taxonomy" id="543639"/>
    <lineage>
        <taxon>Eukaryota</taxon>
        <taxon>Metazoa</taxon>
        <taxon>Ecdysozoa</taxon>
        <taxon>Arthropoda</taxon>
        <taxon>Chelicerata</taxon>
        <taxon>Arachnida</taxon>
        <taxon>Acari</taxon>
        <taxon>Parasitiformes</taxon>
        <taxon>Ixodida</taxon>
        <taxon>Ixodoidea</taxon>
        <taxon>Ixodidae</taxon>
        <taxon>Rhipicephalinae</taxon>
        <taxon>Dermacentor</taxon>
    </lineage>
</organism>
<keyword evidence="2" id="KW-1185">Reference proteome</keyword>
<evidence type="ECO:0000313" key="1">
    <source>
        <dbReference type="EMBL" id="KAH7967146.1"/>
    </source>
</evidence>
<reference evidence="1" key="1">
    <citation type="submission" date="2020-05" db="EMBL/GenBank/DDBJ databases">
        <title>Large-scale comparative analyses of tick genomes elucidate their genetic diversity and vector capacities.</title>
        <authorList>
            <person name="Jia N."/>
            <person name="Wang J."/>
            <person name="Shi W."/>
            <person name="Du L."/>
            <person name="Sun Y."/>
            <person name="Zhan W."/>
            <person name="Jiang J."/>
            <person name="Wang Q."/>
            <person name="Zhang B."/>
            <person name="Ji P."/>
            <person name="Sakyi L.B."/>
            <person name="Cui X."/>
            <person name="Yuan T."/>
            <person name="Jiang B."/>
            <person name="Yang W."/>
            <person name="Lam T.T.-Y."/>
            <person name="Chang Q."/>
            <person name="Ding S."/>
            <person name="Wang X."/>
            <person name="Zhu J."/>
            <person name="Ruan X."/>
            <person name="Zhao L."/>
            <person name="Wei J."/>
            <person name="Que T."/>
            <person name="Du C."/>
            <person name="Cheng J."/>
            <person name="Dai P."/>
            <person name="Han X."/>
            <person name="Huang E."/>
            <person name="Gao Y."/>
            <person name="Liu J."/>
            <person name="Shao H."/>
            <person name="Ye R."/>
            <person name="Li L."/>
            <person name="Wei W."/>
            <person name="Wang X."/>
            <person name="Wang C."/>
            <person name="Yang T."/>
            <person name="Huo Q."/>
            <person name="Li W."/>
            <person name="Guo W."/>
            <person name="Chen H."/>
            <person name="Zhou L."/>
            <person name="Ni X."/>
            <person name="Tian J."/>
            <person name="Zhou Y."/>
            <person name="Sheng Y."/>
            <person name="Liu T."/>
            <person name="Pan Y."/>
            <person name="Xia L."/>
            <person name="Li J."/>
            <person name="Zhao F."/>
            <person name="Cao W."/>
        </authorList>
    </citation>
    <scope>NUCLEOTIDE SEQUENCE</scope>
    <source>
        <strain evidence="1">Dsil-2018</strain>
    </source>
</reference>
<dbReference type="EMBL" id="CM023471">
    <property type="protein sequence ID" value="KAH7967146.1"/>
    <property type="molecule type" value="Genomic_DNA"/>
</dbReference>
<evidence type="ECO:0000313" key="2">
    <source>
        <dbReference type="Proteomes" id="UP000821865"/>
    </source>
</evidence>
<gene>
    <name evidence="1" type="ORF">HPB49_023086</name>
</gene>
<protein>
    <submittedName>
        <fullName evidence="1">Uncharacterized protein</fullName>
    </submittedName>
</protein>